<gene>
    <name evidence="2" type="ORF">H9632_07965</name>
</gene>
<dbReference type="EMBL" id="JACSPW010000006">
    <property type="protein sequence ID" value="MBD8033001.1"/>
    <property type="molecule type" value="Genomic_DNA"/>
</dbReference>
<protein>
    <submittedName>
        <fullName evidence="2">DUF2812 domain-containing protein</fullName>
    </submittedName>
</protein>
<organism evidence="2 3">
    <name type="scientific">Solibacillus merdavium</name>
    <dbReference type="NCBI Taxonomy" id="2762218"/>
    <lineage>
        <taxon>Bacteria</taxon>
        <taxon>Bacillati</taxon>
        <taxon>Bacillota</taxon>
        <taxon>Bacilli</taxon>
        <taxon>Bacillales</taxon>
        <taxon>Caryophanaceae</taxon>
        <taxon>Solibacillus</taxon>
    </lineage>
</organism>
<name>A0ABR8XM46_9BACL</name>
<keyword evidence="1" id="KW-0812">Transmembrane</keyword>
<evidence type="ECO:0000313" key="2">
    <source>
        <dbReference type="EMBL" id="MBD8033001.1"/>
    </source>
</evidence>
<evidence type="ECO:0000313" key="3">
    <source>
        <dbReference type="Proteomes" id="UP000600565"/>
    </source>
</evidence>
<evidence type="ECO:0000256" key="1">
    <source>
        <dbReference type="SAM" id="Phobius"/>
    </source>
</evidence>
<dbReference type="RefSeq" id="WP_191703588.1">
    <property type="nucleotide sequence ID" value="NZ_JACSPW010000006.1"/>
</dbReference>
<feature type="transmembrane region" description="Helical" evidence="1">
    <location>
        <begin position="140"/>
        <end position="160"/>
    </location>
</feature>
<feature type="transmembrane region" description="Helical" evidence="1">
    <location>
        <begin position="111"/>
        <end position="134"/>
    </location>
</feature>
<proteinExistence type="predicted"/>
<keyword evidence="1" id="KW-0472">Membrane</keyword>
<dbReference type="InterPro" id="IPR021359">
    <property type="entry name" value="DUF2812"/>
</dbReference>
<dbReference type="Proteomes" id="UP000600565">
    <property type="component" value="Unassembled WGS sequence"/>
</dbReference>
<comment type="caution">
    <text evidence="2">The sequence shown here is derived from an EMBL/GenBank/DDBJ whole genome shotgun (WGS) entry which is preliminary data.</text>
</comment>
<reference evidence="2 3" key="1">
    <citation type="submission" date="2020-08" db="EMBL/GenBank/DDBJ databases">
        <title>A Genomic Blueprint of the Chicken Gut Microbiome.</title>
        <authorList>
            <person name="Gilroy R."/>
            <person name="Ravi A."/>
            <person name="Getino M."/>
            <person name="Pursley I."/>
            <person name="Horton D.L."/>
            <person name="Alikhan N.-F."/>
            <person name="Baker D."/>
            <person name="Gharbi K."/>
            <person name="Hall N."/>
            <person name="Watson M."/>
            <person name="Adriaenssens E.M."/>
            <person name="Foster-Nyarko E."/>
            <person name="Jarju S."/>
            <person name="Secka A."/>
            <person name="Antonio M."/>
            <person name="Oren A."/>
            <person name="Chaudhuri R."/>
            <person name="La Ragione R.M."/>
            <person name="Hildebrand F."/>
            <person name="Pallen M.J."/>
        </authorList>
    </citation>
    <scope>NUCLEOTIDE SEQUENCE [LARGE SCALE GENOMIC DNA]</scope>
    <source>
        <strain evidence="2 3">Sa1YVA6</strain>
    </source>
</reference>
<keyword evidence="3" id="KW-1185">Reference proteome</keyword>
<sequence>MRKFKIFMDDAKEEQWINDMASQGWHFKSFNFPLYSFDKGEPAEYEYRTEMLEGFGYGKAANEYLDFVQSTGIEVVQKRFNWVYFRQHKSKGNFELYSDQSSKLSYINRIFTIYSTLAVLNLIAAIINGSVLLLDESLRFNSFIAGLNTGVFIALLYPLAKTVYRKQNLKREIAMYEK</sequence>
<dbReference type="Pfam" id="PF11193">
    <property type="entry name" value="DUF2812"/>
    <property type="match status" value="1"/>
</dbReference>
<keyword evidence="1" id="KW-1133">Transmembrane helix</keyword>
<accession>A0ABR8XM46</accession>